<keyword evidence="4 7" id="KW-0812">Transmembrane</keyword>
<gene>
    <name evidence="9" type="ORF">O3I_025015</name>
</gene>
<dbReference type="STRING" id="1133849.O3I_025015"/>
<protein>
    <submittedName>
        <fullName evidence="9">Major facilitator transporter</fullName>
    </submittedName>
</protein>
<accession>K0F0M0</accession>
<feature type="transmembrane region" description="Helical" evidence="7">
    <location>
        <begin position="254"/>
        <end position="273"/>
    </location>
</feature>
<evidence type="ECO:0000256" key="1">
    <source>
        <dbReference type="ARBA" id="ARBA00004651"/>
    </source>
</evidence>
<dbReference type="EMBL" id="CP003876">
    <property type="protein sequence ID" value="AFU02954.1"/>
    <property type="molecule type" value="Genomic_DNA"/>
</dbReference>
<feature type="domain" description="Major facilitator superfamily (MFS) profile" evidence="8">
    <location>
        <begin position="217"/>
        <end position="407"/>
    </location>
</feature>
<evidence type="ECO:0000256" key="4">
    <source>
        <dbReference type="ARBA" id="ARBA00022692"/>
    </source>
</evidence>
<dbReference type="InterPro" id="IPR010290">
    <property type="entry name" value="TM_effector"/>
</dbReference>
<evidence type="ECO:0000256" key="7">
    <source>
        <dbReference type="SAM" id="Phobius"/>
    </source>
</evidence>
<evidence type="ECO:0000256" key="2">
    <source>
        <dbReference type="ARBA" id="ARBA00022448"/>
    </source>
</evidence>
<feature type="transmembrane region" description="Helical" evidence="7">
    <location>
        <begin position="349"/>
        <end position="368"/>
    </location>
</feature>
<dbReference type="PANTHER" id="PTHR23513:SF6">
    <property type="entry name" value="MAJOR FACILITATOR SUPERFAMILY ASSOCIATED DOMAIN-CONTAINING PROTEIN"/>
    <property type="match status" value="1"/>
</dbReference>
<keyword evidence="6 7" id="KW-0472">Membrane</keyword>
<evidence type="ECO:0000259" key="8">
    <source>
        <dbReference type="PROSITE" id="PS50850"/>
    </source>
</evidence>
<feature type="transmembrane region" description="Helical" evidence="7">
    <location>
        <begin position="285"/>
        <end position="302"/>
    </location>
</feature>
<dbReference type="RefSeq" id="WP_014985809.1">
    <property type="nucleotide sequence ID" value="NC_018681.1"/>
</dbReference>
<keyword evidence="5 7" id="KW-1133">Transmembrane helix</keyword>
<feature type="transmembrane region" description="Helical" evidence="7">
    <location>
        <begin position="308"/>
        <end position="328"/>
    </location>
</feature>
<dbReference type="CDD" id="cd06173">
    <property type="entry name" value="MFS_MefA_like"/>
    <property type="match status" value="1"/>
</dbReference>
<organism evidence="9 10">
    <name type="scientific">Nocardia brasiliensis (strain ATCC 700358 / HUJEG-1)</name>
    <dbReference type="NCBI Taxonomy" id="1133849"/>
    <lineage>
        <taxon>Bacteria</taxon>
        <taxon>Bacillati</taxon>
        <taxon>Actinomycetota</taxon>
        <taxon>Actinomycetes</taxon>
        <taxon>Mycobacteriales</taxon>
        <taxon>Nocardiaceae</taxon>
        <taxon>Nocardia</taxon>
    </lineage>
</organism>
<feature type="transmembrane region" description="Helical" evidence="7">
    <location>
        <begin position="42"/>
        <end position="65"/>
    </location>
</feature>
<dbReference type="InterPro" id="IPR036259">
    <property type="entry name" value="MFS_trans_sf"/>
</dbReference>
<dbReference type="Pfam" id="PF05977">
    <property type="entry name" value="MFS_3"/>
    <property type="match status" value="1"/>
</dbReference>
<dbReference type="GO" id="GO:0022857">
    <property type="term" value="F:transmembrane transporter activity"/>
    <property type="evidence" value="ECO:0007669"/>
    <property type="project" value="InterPro"/>
</dbReference>
<evidence type="ECO:0000313" key="9">
    <source>
        <dbReference type="EMBL" id="AFU02954.1"/>
    </source>
</evidence>
<evidence type="ECO:0000256" key="5">
    <source>
        <dbReference type="ARBA" id="ARBA00022989"/>
    </source>
</evidence>
<keyword evidence="10" id="KW-1185">Reference proteome</keyword>
<name>K0F0M0_NOCB7</name>
<dbReference type="Gene3D" id="1.20.1250.20">
    <property type="entry name" value="MFS general substrate transporter like domains"/>
    <property type="match status" value="1"/>
</dbReference>
<feature type="transmembrane region" description="Helical" evidence="7">
    <location>
        <begin position="155"/>
        <end position="185"/>
    </location>
</feature>
<evidence type="ECO:0000313" key="10">
    <source>
        <dbReference type="Proteomes" id="UP000006304"/>
    </source>
</evidence>
<dbReference type="GO" id="GO:0005886">
    <property type="term" value="C:plasma membrane"/>
    <property type="evidence" value="ECO:0007669"/>
    <property type="project" value="UniProtKB-SubCell"/>
</dbReference>
<feature type="transmembrane region" description="Helical" evidence="7">
    <location>
        <begin position="85"/>
        <end position="109"/>
    </location>
</feature>
<dbReference type="eggNOG" id="COG2814">
    <property type="taxonomic scope" value="Bacteria"/>
</dbReference>
<dbReference type="PANTHER" id="PTHR23513">
    <property type="entry name" value="INTEGRAL MEMBRANE EFFLUX PROTEIN-RELATED"/>
    <property type="match status" value="1"/>
</dbReference>
<sequence length="407" mass="42501">MSASLGSAFWWLWGSSGSSNLGDGIVKVGAPLVAIQYTRSPMLVASIGVAVSLPWLCALPAGALVDRVDRRRVMLGANGTRAGLVGVLALAIVLDIGSIWLLYAVVFALGLTETIYDTAAQAILPQVVRRDQLSRANSRLFAVELTANEFVGPPLAGLLIAGGAALAFGIPAALWGLAIVALFLVPGRFRVQRTHRSTVRADINEGLRYLRRHQILRTLAVMTGGFNIATEAMMAILVLYAVGPGSAMGLAEQAYGIVLAAFAGGALGGSFVAARIERVLGRSRALAVALLSGALSVGIPAVTANPWAVGAGFFLAGVGLMLWNVIVVSLRQRIIPHRLLGRVSSSYRLVAWGSRPLGAAAGGVLAQLFGLRAVFAVMALLILSTLTGLWVVTDERITAAEREAGHA</sequence>
<evidence type="ECO:0000256" key="6">
    <source>
        <dbReference type="ARBA" id="ARBA00023136"/>
    </source>
</evidence>
<dbReference type="SUPFAM" id="SSF103473">
    <property type="entry name" value="MFS general substrate transporter"/>
    <property type="match status" value="1"/>
</dbReference>
<dbReference type="Proteomes" id="UP000006304">
    <property type="component" value="Chromosome"/>
</dbReference>
<comment type="subcellular location">
    <subcellularLocation>
        <location evidence="1">Cell membrane</location>
        <topology evidence="1">Multi-pass membrane protein</topology>
    </subcellularLocation>
</comment>
<dbReference type="KEGG" id="nbr:O3I_025015"/>
<proteinExistence type="predicted"/>
<reference evidence="9 10" key="1">
    <citation type="journal article" date="2012" name="J. Bacteriol.">
        <title>Complete genome sequence of Nocardia brasiliensis HUJEG-1.</title>
        <authorList>
            <person name="Vera-Cabrera L."/>
            <person name="Ortiz-Lopez R."/>
            <person name="Elizondo-Gonzalez R."/>
            <person name="Perez-Maya A.A."/>
            <person name="Ocampo-Candiani J."/>
        </authorList>
    </citation>
    <scope>NUCLEOTIDE SEQUENCE [LARGE SCALE GENOMIC DNA]</scope>
    <source>
        <strain evidence="10">ATCC 700358</strain>
    </source>
</reference>
<keyword evidence="2" id="KW-0813">Transport</keyword>
<feature type="transmembrane region" description="Helical" evidence="7">
    <location>
        <begin position="374"/>
        <end position="392"/>
    </location>
</feature>
<keyword evidence="3" id="KW-1003">Cell membrane</keyword>
<feature type="transmembrane region" description="Helical" evidence="7">
    <location>
        <begin position="218"/>
        <end position="242"/>
    </location>
</feature>
<dbReference type="AlphaFoldDB" id="K0F0M0"/>
<evidence type="ECO:0000256" key="3">
    <source>
        <dbReference type="ARBA" id="ARBA00022475"/>
    </source>
</evidence>
<dbReference type="PROSITE" id="PS50850">
    <property type="entry name" value="MFS"/>
    <property type="match status" value="1"/>
</dbReference>
<dbReference type="HOGENOM" id="CLU_034180_13_0_11"/>
<dbReference type="InterPro" id="IPR020846">
    <property type="entry name" value="MFS_dom"/>
</dbReference>